<name>A0A385SYS9_9BACT</name>
<dbReference type="EMBL" id="CP032382">
    <property type="protein sequence ID" value="AYB33888.1"/>
    <property type="molecule type" value="Genomic_DNA"/>
</dbReference>
<dbReference type="PANTHER" id="PTHR10151:SF120">
    <property type="entry name" value="BIS(5'-ADENOSYL)-TRIPHOSPHATASE"/>
    <property type="match status" value="1"/>
</dbReference>
<dbReference type="SUPFAM" id="SSF53649">
    <property type="entry name" value="Alkaline phosphatase-like"/>
    <property type="match status" value="1"/>
</dbReference>
<evidence type="ECO:0000313" key="2">
    <source>
        <dbReference type="EMBL" id="AYB33888.1"/>
    </source>
</evidence>
<organism evidence="2 3">
    <name type="scientific">Chryseolinea soli</name>
    <dbReference type="NCBI Taxonomy" id="2321403"/>
    <lineage>
        <taxon>Bacteria</taxon>
        <taxon>Pseudomonadati</taxon>
        <taxon>Bacteroidota</taxon>
        <taxon>Cytophagia</taxon>
        <taxon>Cytophagales</taxon>
        <taxon>Fulvivirgaceae</taxon>
        <taxon>Chryseolinea</taxon>
    </lineage>
</organism>
<dbReference type="KEGG" id="chk:D4L85_26385"/>
<dbReference type="Pfam" id="PF01663">
    <property type="entry name" value="Phosphodiest"/>
    <property type="match status" value="1"/>
</dbReference>
<dbReference type="InterPro" id="IPR002591">
    <property type="entry name" value="Phosphodiest/P_Trfase"/>
</dbReference>
<sequence length="404" mass="46107">MNRILFVLLFFIPHVLQAQHTASPYVVLVSFDGFRYDYVSRFHLPNFEKFIREGTAAEGMIPSFPSKTFPNHYTLVTGLYPGHHGLVDNQFYDPQLKIKYSISNKTVVQNPAFYGGTPLWVLAKQQGVRSASCFWVGSETDIQGVKPDYYFSYDEAFSNDKRVQQTLEWLKLPEQERPHFITLYFSLVDTEGHDTGPNSDALKRTALKADSLLGTLMHGVDELKLPVDMVIVSDHGMLELKEEEQTYVTLGKLFNIGDKSVVIANGGTQAHLYTAKPDSLYDVLKKQEENYKIYKRQMLPKAWHYDHPRAGDLLLVVEPGHYIRVARDPSQKWNPYFGVHGFDPSVVKEMRGIFYARGPHIKKGKTIAPFENIHVYPFIAKLLGLKVTSLIDGKGEVLKEVYRK</sequence>
<dbReference type="Gene3D" id="3.30.1360.180">
    <property type="match status" value="1"/>
</dbReference>
<evidence type="ECO:0000256" key="1">
    <source>
        <dbReference type="SAM" id="SignalP"/>
    </source>
</evidence>
<dbReference type="PANTHER" id="PTHR10151">
    <property type="entry name" value="ECTONUCLEOTIDE PYROPHOSPHATASE/PHOSPHODIESTERASE"/>
    <property type="match status" value="1"/>
</dbReference>
<dbReference type="InterPro" id="IPR017850">
    <property type="entry name" value="Alkaline_phosphatase_core_sf"/>
</dbReference>
<dbReference type="GO" id="GO:0016787">
    <property type="term" value="F:hydrolase activity"/>
    <property type="evidence" value="ECO:0007669"/>
    <property type="project" value="UniProtKB-ARBA"/>
</dbReference>
<accession>A0A385SYS9</accession>
<evidence type="ECO:0000313" key="3">
    <source>
        <dbReference type="Proteomes" id="UP000266183"/>
    </source>
</evidence>
<feature type="chain" id="PRO_5017177989" evidence="1">
    <location>
        <begin position="19"/>
        <end position="404"/>
    </location>
</feature>
<reference evidence="3" key="1">
    <citation type="submission" date="2018-09" db="EMBL/GenBank/DDBJ databases">
        <title>Chryseolinea sp. KIS68-18 isolated from soil.</title>
        <authorList>
            <person name="Weon H.-Y."/>
            <person name="Kwon S.-W."/>
            <person name="Lee S.A."/>
        </authorList>
    </citation>
    <scope>NUCLEOTIDE SEQUENCE [LARGE SCALE GENOMIC DNA]</scope>
    <source>
        <strain evidence="3">KIS68-18</strain>
    </source>
</reference>
<feature type="signal peptide" evidence="1">
    <location>
        <begin position="1"/>
        <end position="18"/>
    </location>
</feature>
<gene>
    <name evidence="2" type="ORF">D4L85_26385</name>
</gene>
<keyword evidence="1" id="KW-0732">Signal</keyword>
<dbReference type="CDD" id="cd16018">
    <property type="entry name" value="Enpp"/>
    <property type="match status" value="1"/>
</dbReference>
<dbReference type="AlphaFoldDB" id="A0A385SYS9"/>
<dbReference type="OrthoDB" id="9779418at2"/>
<keyword evidence="3" id="KW-1185">Reference proteome</keyword>
<dbReference type="RefSeq" id="WP_119757115.1">
    <property type="nucleotide sequence ID" value="NZ_CP032382.1"/>
</dbReference>
<dbReference type="Proteomes" id="UP000266183">
    <property type="component" value="Chromosome"/>
</dbReference>
<proteinExistence type="predicted"/>
<dbReference type="Gene3D" id="3.40.720.10">
    <property type="entry name" value="Alkaline Phosphatase, subunit A"/>
    <property type="match status" value="1"/>
</dbReference>
<protein>
    <submittedName>
        <fullName evidence="2">Alkaline phosphatase family protein</fullName>
    </submittedName>
</protein>